<gene>
    <name evidence="2" type="ORF">Ppb6_02845</name>
</gene>
<sequence length="173" mass="19975">MPINHGINVDDDEISSVEQHYSITLPESYRAFLKKYNGFYVEDPDACNLSYQGVDDGEIAFDALFGINIENENFNLTEINDYYLDELFFIKNSLIIGTDPGGNFYVLVTEGEHGGVYYWDRTHLHIEDKIQDIAFNEVDECGNLYKISYSFEEFFKQLLSQTEDKGMKLVQCL</sequence>
<dbReference type="InterPro" id="IPR037883">
    <property type="entry name" value="Knr4/Smi1-like_sf"/>
</dbReference>
<dbReference type="InterPro" id="IPR018958">
    <property type="entry name" value="Knr4/Smi1-like_dom"/>
</dbReference>
<keyword evidence="3" id="KW-1185">Reference proteome</keyword>
<proteinExistence type="predicted"/>
<comment type="caution">
    <text evidence="2">The sequence shown here is derived from an EMBL/GenBank/DDBJ whole genome shotgun (WGS) entry which is preliminary data.</text>
</comment>
<dbReference type="RefSeq" id="WP_065823714.1">
    <property type="nucleotide sequence ID" value="NZ_CAWMQZ010000101.1"/>
</dbReference>
<accession>A0A1C0U226</accession>
<reference evidence="2 3" key="1">
    <citation type="submission" date="2015-12" db="EMBL/GenBank/DDBJ databases">
        <title>Genome comparisons provide insights into the role of secondary metabolites in the pathogenic phase of the Photorhabdus life cycle.</title>
        <authorList>
            <person name="Tobias N.J."/>
            <person name="Mishra B."/>
            <person name="Gupta D.K."/>
            <person name="Thines M."/>
            <person name="Stinear T.P."/>
            <person name="Bode H.B."/>
        </authorList>
    </citation>
    <scope>NUCLEOTIDE SEQUENCE [LARGE SCALE GENOMIC DNA]</scope>
    <source>
        <strain evidence="2 3">PB68.1</strain>
    </source>
</reference>
<dbReference type="EMBL" id="LOMY01000101">
    <property type="protein sequence ID" value="OCQ51954.1"/>
    <property type="molecule type" value="Genomic_DNA"/>
</dbReference>
<dbReference type="SMART" id="SM00860">
    <property type="entry name" value="SMI1_KNR4"/>
    <property type="match status" value="1"/>
</dbReference>
<organism evidence="2 3">
    <name type="scientific">Photorhabdus australis subsp. thailandensis</name>
    <dbReference type="NCBI Taxonomy" id="2805096"/>
    <lineage>
        <taxon>Bacteria</taxon>
        <taxon>Pseudomonadati</taxon>
        <taxon>Pseudomonadota</taxon>
        <taxon>Gammaproteobacteria</taxon>
        <taxon>Enterobacterales</taxon>
        <taxon>Morganellaceae</taxon>
        <taxon>Photorhabdus</taxon>
    </lineage>
</organism>
<dbReference type="STRING" id="286156.Ppb6_02845"/>
<feature type="domain" description="Knr4/Smi1-like" evidence="1">
    <location>
        <begin position="8"/>
        <end position="157"/>
    </location>
</feature>
<evidence type="ECO:0000259" key="1">
    <source>
        <dbReference type="SMART" id="SM00860"/>
    </source>
</evidence>
<protein>
    <submittedName>
        <fullName evidence="2">SMI1 / KNR4 family protein</fullName>
    </submittedName>
</protein>
<evidence type="ECO:0000313" key="2">
    <source>
        <dbReference type="EMBL" id="OCQ51954.1"/>
    </source>
</evidence>
<name>A0A1C0U226_9GAMM</name>
<dbReference type="AlphaFoldDB" id="A0A1C0U226"/>
<dbReference type="Proteomes" id="UP000093476">
    <property type="component" value="Unassembled WGS sequence"/>
</dbReference>
<evidence type="ECO:0000313" key="3">
    <source>
        <dbReference type="Proteomes" id="UP000093476"/>
    </source>
</evidence>
<dbReference type="Pfam" id="PF09346">
    <property type="entry name" value="SMI1_KNR4"/>
    <property type="match status" value="1"/>
</dbReference>
<dbReference type="SUPFAM" id="SSF160631">
    <property type="entry name" value="SMI1/KNR4-like"/>
    <property type="match status" value="1"/>
</dbReference>
<dbReference type="Gene3D" id="3.40.1580.10">
    <property type="entry name" value="SMI1/KNR4-like"/>
    <property type="match status" value="1"/>
</dbReference>